<dbReference type="PANTHER" id="PTHR10434">
    <property type="entry name" value="1-ACYL-SN-GLYCEROL-3-PHOSPHATE ACYLTRANSFERASE"/>
    <property type="match status" value="1"/>
</dbReference>
<evidence type="ECO:0000313" key="5">
    <source>
        <dbReference type="EMBL" id="OHA43290.1"/>
    </source>
</evidence>
<reference evidence="5 6" key="1">
    <citation type="journal article" date="2016" name="Nat. Commun.">
        <title>Thousands of microbial genomes shed light on interconnected biogeochemical processes in an aquifer system.</title>
        <authorList>
            <person name="Anantharaman K."/>
            <person name="Brown C.T."/>
            <person name="Hug L.A."/>
            <person name="Sharon I."/>
            <person name="Castelle C.J."/>
            <person name="Probst A.J."/>
            <person name="Thomas B.C."/>
            <person name="Singh A."/>
            <person name="Wilkins M.J."/>
            <person name="Karaoz U."/>
            <person name="Brodie E.L."/>
            <person name="Williams K.H."/>
            <person name="Hubbard S.S."/>
            <person name="Banfield J.F."/>
        </authorList>
    </citation>
    <scope>NUCLEOTIDE SEQUENCE [LARGE SCALE GENOMIC DNA]</scope>
</reference>
<keyword evidence="1" id="KW-0808">Transferase</keyword>
<evidence type="ECO:0000256" key="3">
    <source>
        <dbReference type="SAM" id="Phobius"/>
    </source>
</evidence>
<evidence type="ECO:0000256" key="1">
    <source>
        <dbReference type="ARBA" id="ARBA00022679"/>
    </source>
</evidence>
<evidence type="ECO:0000256" key="2">
    <source>
        <dbReference type="ARBA" id="ARBA00023315"/>
    </source>
</evidence>
<dbReference type="Pfam" id="PF01553">
    <property type="entry name" value="Acyltransferase"/>
    <property type="match status" value="1"/>
</dbReference>
<proteinExistence type="predicted"/>
<dbReference type="STRING" id="1802333.A3G03_01675"/>
<sequence>MNWFYYLSPWILQTLIWVPTRLFFLFFGHLEIRGLENLRDLKKGVVFATNHASELDAIVVPASLPFLSRLMPMFYTSRERSFYKNCGWRQIFYGGLFFKLWGAHPVRIGLMNYELSLQAHMEIVNHGNTVLIFPEGSTTKDGNLKKGKGGVTYLAYKTGAPTVPIYIRGLFKLNIKEWFFRRRRIKITFGKPIAPAELFPKGKPVILDSTHDDFLDASQIVMAKIATLS</sequence>
<dbReference type="PANTHER" id="PTHR10434:SF11">
    <property type="entry name" value="1-ACYL-SN-GLYCEROL-3-PHOSPHATE ACYLTRANSFERASE"/>
    <property type="match status" value="1"/>
</dbReference>
<dbReference type="SMART" id="SM00563">
    <property type="entry name" value="PlsC"/>
    <property type="match status" value="1"/>
</dbReference>
<evidence type="ECO:0000259" key="4">
    <source>
        <dbReference type="SMART" id="SM00563"/>
    </source>
</evidence>
<name>A0A1G2P4M1_9BACT</name>
<dbReference type="InterPro" id="IPR002123">
    <property type="entry name" value="Plipid/glycerol_acylTrfase"/>
</dbReference>
<dbReference type="SUPFAM" id="SSF69593">
    <property type="entry name" value="Glycerol-3-phosphate (1)-acyltransferase"/>
    <property type="match status" value="1"/>
</dbReference>
<dbReference type="GO" id="GO:0003841">
    <property type="term" value="F:1-acylglycerol-3-phosphate O-acyltransferase activity"/>
    <property type="evidence" value="ECO:0007669"/>
    <property type="project" value="TreeGrafter"/>
</dbReference>
<keyword evidence="3" id="KW-1133">Transmembrane helix</keyword>
<feature type="domain" description="Phospholipid/glycerol acyltransferase" evidence="4">
    <location>
        <begin position="45"/>
        <end position="170"/>
    </location>
</feature>
<keyword evidence="3" id="KW-0472">Membrane</keyword>
<dbReference type="CDD" id="cd07989">
    <property type="entry name" value="LPLAT_AGPAT-like"/>
    <property type="match status" value="1"/>
</dbReference>
<dbReference type="Proteomes" id="UP000176355">
    <property type="component" value="Unassembled WGS sequence"/>
</dbReference>
<protein>
    <recommendedName>
        <fullName evidence="4">Phospholipid/glycerol acyltransferase domain-containing protein</fullName>
    </recommendedName>
</protein>
<gene>
    <name evidence="5" type="ORF">A3G03_01675</name>
</gene>
<accession>A0A1G2P4M1</accession>
<evidence type="ECO:0000313" key="6">
    <source>
        <dbReference type="Proteomes" id="UP000176355"/>
    </source>
</evidence>
<feature type="transmembrane region" description="Helical" evidence="3">
    <location>
        <begin position="6"/>
        <end position="27"/>
    </location>
</feature>
<dbReference type="GO" id="GO:0006654">
    <property type="term" value="P:phosphatidic acid biosynthetic process"/>
    <property type="evidence" value="ECO:0007669"/>
    <property type="project" value="TreeGrafter"/>
</dbReference>
<comment type="caution">
    <text evidence="5">The sequence shown here is derived from an EMBL/GenBank/DDBJ whole genome shotgun (WGS) entry which is preliminary data.</text>
</comment>
<dbReference type="AlphaFoldDB" id="A0A1G2P4M1"/>
<dbReference type="EMBL" id="MHSL01000027">
    <property type="protein sequence ID" value="OHA43290.1"/>
    <property type="molecule type" value="Genomic_DNA"/>
</dbReference>
<organism evidence="5 6">
    <name type="scientific">Candidatus Taylorbacteria bacterium RIFCSPLOWO2_12_FULL_44_15c</name>
    <dbReference type="NCBI Taxonomy" id="1802333"/>
    <lineage>
        <taxon>Bacteria</taxon>
        <taxon>Candidatus Tayloriibacteriota</taxon>
    </lineage>
</organism>
<keyword evidence="3" id="KW-0812">Transmembrane</keyword>
<keyword evidence="2" id="KW-0012">Acyltransferase</keyword>